<evidence type="ECO:0000313" key="2">
    <source>
        <dbReference type="EMBL" id="PXX05338.1"/>
    </source>
</evidence>
<proteinExistence type="predicted"/>
<feature type="transmembrane region" description="Helical" evidence="1">
    <location>
        <begin position="75"/>
        <end position="91"/>
    </location>
</feature>
<dbReference type="AlphaFoldDB" id="A0A318HMR0"/>
<sequence>MPELAFLFTLGAAASLIGDHSHVATGTTEYLTDAVPFIWSSPIWFPVAVGAATVSLAELRLRLRVPRESVTARQGLAGVAAVIGIYVITALEHTAPAVPVTVLIYALAVITWCVLGDGPGAVCGVLAAIVGPIVEAVIAAAGLARYADDSNGLFGVAPWLPALYFAFGVVVGVLAEIAAKDREPSVRSSVSGTPAPS</sequence>
<reference evidence="3" key="1">
    <citation type="submission" date="2018-05" db="EMBL/GenBank/DDBJ databases">
        <authorList>
            <person name="Deangelis K."/>
            <person name="Huntemann M."/>
            <person name="Clum A."/>
            <person name="Pillay M."/>
            <person name="Palaniappan K."/>
            <person name="Varghese N."/>
            <person name="Mikhailova N."/>
            <person name="Stamatis D."/>
            <person name="Reddy T."/>
            <person name="Daum C."/>
            <person name="Shapiro N."/>
            <person name="Ivanova N."/>
            <person name="Kyrpides N."/>
            <person name="Woyke T."/>
        </authorList>
    </citation>
    <scope>NUCLEOTIDE SEQUENCE [LARGE SCALE GENOMIC DNA]</scope>
    <source>
        <strain evidence="3">GAS496</strain>
    </source>
</reference>
<evidence type="ECO:0000313" key="3">
    <source>
        <dbReference type="Proteomes" id="UP000247781"/>
    </source>
</evidence>
<dbReference type="EMBL" id="QJJU01000018">
    <property type="protein sequence ID" value="PXX05338.1"/>
    <property type="molecule type" value="Genomic_DNA"/>
</dbReference>
<feature type="transmembrane region" description="Helical" evidence="1">
    <location>
        <begin position="42"/>
        <end position="63"/>
    </location>
</feature>
<evidence type="ECO:0000256" key="1">
    <source>
        <dbReference type="SAM" id="Phobius"/>
    </source>
</evidence>
<feature type="transmembrane region" description="Helical" evidence="1">
    <location>
        <begin position="97"/>
        <end position="115"/>
    </location>
</feature>
<feature type="transmembrane region" description="Helical" evidence="1">
    <location>
        <begin position="159"/>
        <end position="179"/>
    </location>
</feature>
<protein>
    <submittedName>
        <fullName evidence="2">Uncharacterized protein</fullName>
    </submittedName>
</protein>
<comment type="caution">
    <text evidence="2">The sequence shown here is derived from an EMBL/GenBank/DDBJ whole genome shotgun (WGS) entry which is preliminary data.</text>
</comment>
<gene>
    <name evidence="2" type="ORF">C8E89_11842</name>
</gene>
<accession>A0A318HMR0</accession>
<keyword evidence="3" id="KW-1185">Reference proteome</keyword>
<feature type="transmembrane region" description="Helical" evidence="1">
    <location>
        <begin position="122"/>
        <end position="147"/>
    </location>
</feature>
<name>A0A318HMR0_9MYCO</name>
<reference evidence="2 3" key="2">
    <citation type="submission" date="2018-06" db="EMBL/GenBank/DDBJ databases">
        <title>Sequencing of bacterial isolates from soil warming experiment in Harvard Forest, Massachusetts, USA.</title>
        <authorList>
            <person name="Deangelis K.PhD."/>
        </authorList>
    </citation>
    <scope>NUCLEOTIDE SEQUENCE [LARGE SCALE GENOMIC DNA]</scope>
    <source>
        <strain evidence="2 3">GAS496</strain>
    </source>
</reference>
<keyword evidence="1" id="KW-0472">Membrane</keyword>
<keyword evidence="1" id="KW-0812">Transmembrane</keyword>
<organism evidence="2 3">
    <name type="scientific">Mycolicibacterium moriokaense</name>
    <dbReference type="NCBI Taxonomy" id="39691"/>
    <lineage>
        <taxon>Bacteria</taxon>
        <taxon>Bacillati</taxon>
        <taxon>Actinomycetota</taxon>
        <taxon>Actinomycetes</taxon>
        <taxon>Mycobacteriales</taxon>
        <taxon>Mycobacteriaceae</taxon>
        <taxon>Mycolicibacterium</taxon>
    </lineage>
</organism>
<keyword evidence="1" id="KW-1133">Transmembrane helix</keyword>
<dbReference type="Proteomes" id="UP000247781">
    <property type="component" value="Unassembled WGS sequence"/>
</dbReference>